<name>M2B015_9BACT</name>
<evidence type="ECO:0000313" key="1">
    <source>
        <dbReference type="EMBL" id="EMB15549.1"/>
    </source>
</evidence>
<reference evidence="1" key="1">
    <citation type="submission" date="2012-11" db="EMBL/GenBank/DDBJ databases">
        <title>Permanent draft genomes of Rhodopirellula europaea strain SH398 and 6C.</title>
        <authorList>
            <person name="Richter M."/>
            <person name="Richter-Heitmann T."/>
            <person name="Frank C."/>
            <person name="Harder J."/>
            <person name="Glockner F.O."/>
        </authorList>
    </citation>
    <scope>NUCLEOTIDE SEQUENCE</scope>
    <source>
        <strain evidence="1">6C</strain>
    </source>
</reference>
<reference evidence="1" key="2">
    <citation type="journal article" date="2013" name="Mar. Genomics">
        <title>Expression of sulfatases in Rhodopirellula baltica and the diversity of sulfatases in the genus Rhodopirellula.</title>
        <authorList>
            <person name="Wegner C.E."/>
            <person name="Richter-Heitmann T."/>
            <person name="Klindworth A."/>
            <person name="Klockow C."/>
            <person name="Richter M."/>
            <person name="Achstetter T."/>
            <person name="Glockner F.O."/>
            <person name="Harder J."/>
        </authorList>
    </citation>
    <scope>NUCLEOTIDE SEQUENCE [LARGE SCALE GENOMIC DNA]</scope>
    <source>
        <strain evidence="1">6C</strain>
    </source>
</reference>
<gene>
    <name evidence="1" type="ORF">RE6C_03638</name>
</gene>
<dbReference type="AlphaFoldDB" id="M2B015"/>
<keyword evidence="2" id="KW-1185">Reference proteome</keyword>
<evidence type="ECO:0000313" key="2">
    <source>
        <dbReference type="Proteomes" id="UP000011529"/>
    </source>
</evidence>
<dbReference type="PATRIC" id="fig|1263867.3.peg.3893"/>
<organism evidence="1 2">
    <name type="scientific">Rhodopirellula europaea 6C</name>
    <dbReference type="NCBI Taxonomy" id="1263867"/>
    <lineage>
        <taxon>Bacteria</taxon>
        <taxon>Pseudomonadati</taxon>
        <taxon>Planctomycetota</taxon>
        <taxon>Planctomycetia</taxon>
        <taxon>Pirellulales</taxon>
        <taxon>Pirellulaceae</taxon>
        <taxon>Rhodopirellula</taxon>
    </lineage>
</organism>
<proteinExistence type="predicted"/>
<accession>M2B015</accession>
<dbReference type="Proteomes" id="UP000011529">
    <property type="component" value="Unassembled WGS sequence"/>
</dbReference>
<sequence length="399" mass="44128">MTAVVRDRVVQSREVCHAALSGGGGAPFASVDGVFNFGPRQSRALNNIKQKVHPMKFLHRQQPILRSLVATAAVSFPLACAPVAMGQTGDFDAEDRGSKVEDDAWYDISEWFDGNDYNPTDEAIGRWDDEVFSYEDARTSSDSDNDQLIIPADTFYGEDYNESYVSYEDRDEDGTYERSTRYIDSDGDSLNDAYVTYDDEDGDGLYENYDYSELGSTSKNAVPPSKIAQSVKDGLSGKRHEVKGTVRDIKTVQRGNEYSMMMQVKSQDGKDIWIDLGGHATGVQLFEDDEATFYGPMVKRGDKTVLVATAIDLPKHGMYKVERSGSRYTGEVQSTKTAKVRGKEHLVVKLKTESDKMMTVDMGLASKAKKPSEGDEVTVTGVPVKIGDRVILIADKKQS</sequence>
<protein>
    <submittedName>
        <fullName evidence="1">Signal peptide protein</fullName>
    </submittedName>
</protein>
<dbReference type="EMBL" id="ANMO01000168">
    <property type="protein sequence ID" value="EMB15549.1"/>
    <property type="molecule type" value="Genomic_DNA"/>
</dbReference>
<comment type="caution">
    <text evidence="1">The sequence shown here is derived from an EMBL/GenBank/DDBJ whole genome shotgun (WGS) entry which is preliminary data.</text>
</comment>